<dbReference type="InterPro" id="IPR011749">
    <property type="entry name" value="CHP02243"/>
</dbReference>
<evidence type="ECO:0000313" key="2">
    <source>
        <dbReference type="Proteomes" id="UP000697998"/>
    </source>
</evidence>
<accession>A0A935PYN3</accession>
<name>A0A935PYN3_9PROT</name>
<proteinExistence type="predicted"/>
<evidence type="ECO:0000313" key="1">
    <source>
        <dbReference type="EMBL" id="MBK7674788.1"/>
    </source>
</evidence>
<dbReference type="NCBIfam" id="TIGR02243">
    <property type="entry name" value="putative baseplate assembly protein"/>
    <property type="match status" value="1"/>
</dbReference>
<organism evidence="1 2">
    <name type="scientific">Candidatus Accumulibacter proximus</name>
    <dbReference type="NCBI Taxonomy" id="2954385"/>
    <lineage>
        <taxon>Bacteria</taxon>
        <taxon>Pseudomonadati</taxon>
        <taxon>Pseudomonadota</taxon>
        <taxon>Betaproteobacteria</taxon>
        <taxon>Candidatus Accumulibacter</taxon>
    </lineage>
</organism>
<dbReference type="Proteomes" id="UP000697998">
    <property type="component" value="Unassembled WGS sequence"/>
</dbReference>
<sequence>MPLPIPDLDDRRFDDLVAELQQRLQRHVPDLTQLSPGDPAYALVDLFAWLTETVIYRANRIPDRQRLAFLNLLQIPLRPARPARGVVCLDPLPGPVLPALVRAETPLQAGRLTFTTNGEVQPLPLELRLLVKHAMDAAALAAEGISLNQLREQYGVEPAAFRPLSLLPGRDPISTVGSLDGALYLAFALPRALIEHADRVRRQIAGTILNVALAPNEEIDGDLATRLSPRRLTWDLAWWPAPVDKPGEVSWLPLEIVADSSRGGRQTGVVRLRLPRSGDFLRISEALDPQYAGLGETPPEPPADLVAGQLLFWLRLTSPDGDPIKAGTLGVNGVEVLGQGVARDLMLGAGTGRPDQVVQLPDADVDDADVRVEVEELGRFVAWRQVDHFAGQSPDSPVYVVDGQAGTVRFGDGVRGRRPPVGARIRAAWYRFGGGSAGNLPAGSIRSIAGLRLKVRHESPTRGGIDGETIADAERRIPAFLAHRERAVTAEDFAALARDNPLRPIARADAVAGFFPGANLASVRRNLPGVISVFVLPPGEPAMAAAPRPTAGTLRDVFEYLSARTLLGSELYVLSPQFQPISIAVSLEVVDPATEQQVFRAVEQALLAYLWPLPPHGLRGKGWPRGRSIEINELRTQAGRVDGVEAVNALRLFHQDLTTLAWLELSDRQALPLTDYQLPELMAVALQSGEGQPVPPRAFAPGGLALPGSAGSPGSSATGRAVPVPVIPDVC</sequence>
<dbReference type="EMBL" id="JADJMH010000005">
    <property type="protein sequence ID" value="MBK7674788.1"/>
    <property type="molecule type" value="Genomic_DNA"/>
</dbReference>
<protein>
    <submittedName>
        <fullName evidence="1">Baseplate assembly protein</fullName>
    </submittedName>
</protein>
<comment type="caution">
    <text evidence="1">The sequence shown here is derived from an EMBL/GenBank/DDBJ whole genome shotgun (WGS) entry which is preliminary data.</text>
</comment>
<reference evidence="1 2" key="1">
    <citation type="submission" date="2020-10" db="EMBL/GenBank/DDBJ databases">
        <title>Connecting structure to function with the recovery of over 1000 high-quality activated sludge metagenome-assembled genomes encoding full-length rRNA genes using long-read sequencing.</title>
        <authorList>
            <person name="Singleton C.M."/>
            <person name="Petriglieri F."/>
            <person name="Kristensen J.M."/>
            <person name="Kirkegaard R.H."/>
            <person name="Michaelsen T.Y."/>
            <person name="Andersen M.H."/>
            <person name="Karst S.M."/>
            <person name="Dueholm M.S."/>
            <person name="Nielsen P.H."/>
            <person name="Albertsen M."/>
        </authorList>
    </citation>
    <scope>NUCLEOTIDE SEQUENCE [LARGE SCALE GENOMIC DNA]</scope>
    <source>
        <strain evidence="1">EsbW_18-Q3-R4-48_BATAC.285</strain>
    </source>
</reference>
<gene>
    <name evidence="1" type="ORF">IPJ27_08445</name>
</gene>
<dbReference type="AlphaFoldDB" id="A0A935PYN3"/>